<reference evidence="1" key="1">
    <citation type="journal article" date="2021" name="Environ. Microbiol.">
        <title>New insights into the diversity and evolution of the archaeal mobilome from three complete genomes of Saccharolobus shibatae.</title>
        <authorList>
            <person name="Medvedeva S."/>
            <person name="Brandt D."/>
            <person name="Cvirkaite-Krupovic V."/>
            <person name="Liu Y."/>
            <person name="Severinov K."/>
            <person name="Ishino S."/>
            <person name="Ishino Y."/>
            <person name="Prangishvili D."/>
            <person name="Kalinowski J."/>
            <person name="Krupovic M."/>
        </authorList>
    </citation>
    <scope>NUCLEOTIDE SEQUENCE</scope>
    <source>
        <strain evidence="1">B12</strain>
    </source>
</reference>
<dbReference type="AlphaFoldDB" id="A0A8F5BNQ8"/>
<name>A0A8F5BNQ8_SACSH</name>
<gene>
    <name evidence="1" type="ORF">J5U23_01395</name>
</gene>
<protein>
    <submittedName>
        <fullName evidence="1">Uncharacterized protein</fullName>
    </submittedName>
</protein>
<accession>A0A8F5BNQ8</accession>
<dbReference type="EMBL" id="CP077717">
    <property type="protein sequence ID" value="QXJ28526.1"/>
    <property type="molecule type" value="Genomic_DNA"/>
</dbReference>
<dbReference type="Proteomes" id="UP000694018">
    <property type="component" value="Chromosome"/>
</dbReference>
<evidence type="ECO:0000313" key="2">
    <source>
        <dbReference type="Proteomes" id="UP000694018"/>
    </source>
</evidence>
<proteinExistence type="predicted"/>
<dbReference type="KEGG" id="sshi:J5U23_01395"/>
<evidence type="ECO:0000313" key="1">
    <source>
        <dbReference type="EMBL" id="QXJ28526.1"/>
    </source>
</evidence>
<organism evidence="1 2">
    <name type="scientific">Saccharolobus shibatae (strain ATCC 51178 / DSM 5389 / JCM 8931 / NBRC 15437 / B12)</name>
    <name type="common">Sulfolobus shibatae</name>
    <dbReference type="NCBI Taxonomy" id="523848"/>
    <lineage>
        <taxon>Archaea</taxon>
        <taxon>Thermoproteota</taxon>
        <taxon>Thermoprotei</taxon>
        <taxon>Sulfolobales</taxon>
        <taxon>Sulfolobaceae</taxon>
        <taxon>Saccharolobus</taxon>
    </lineage>
</organism>
<sequence>MIEEYKFIDDSGYLGNVGQYYVLVAVISENERDINIAFS</sequence>